<dbReference type="Proteomes" id="UP001165740">
    <property type="component" value="Chromosome 11"/>
</dbReference>
<dbReference type="PROSITE" id="PS00194">
    <property type="entry name" value="THIOREDOXIN_1"/>
    <property type="match status" value="4"/>
</dbReference>
<organism evidence="4 5">
    <name type="scientific">Biomphalaria glabrata</name>
    <name type="common">Bloodfluke planorb</name>
    <name type="synonym">Freshwater snail</name>
    <dbReference type="NCBI Taxonomy" id="6526"/>
    <lineage>
        <taxon>Eukaryota</taxon>
        <taxon>Metazoa</taxon>
        <taxon>Spiralia</taxon>
        <taxon>Lophotrochozoa</taxon>
        <taxon>Mollusca</taxon>
        <taxon>Gastropoda</taxon>
        <taxon>Heterobranchia</taxon>
        <taxon>Euthyneura</taxon>
        <taxon>Panpulmonata</taxon>
        <taxon>Hygrophila</taxon>
        <taxon>Lymnaeoidea</taxon>
        <taxon>Planorbidae</taxon>
        <taxon>Biomphalaria</taxon>
    </lineage>
</organism>
<evidence type="ECO:0000256" key="1">
    <source>
        <dbReference type="ARBA" id="ARBA00006347"/>
    </source>
</evidence>
<dbReference type="InterPro" id="IPR013766">
    <property type="entry name" value="Thioredoxin_domain"/>
</dbReference>
<dbReference type="CDD" id="cd02961">
    <property type="entry name" value="PDI_a_family"/>
    <property type="match status" value="2"/>
</dbReference>
<sequence>MMPSTLLKMPVFNICIMTFVFLLLVPCYLDAQKNKNRKSLIIRIDDVKEFKKVLRTKTNLLVICSQSEKATAKVSHIFEEVAEEMKGKATLAYINCGDDKKVCKQLKVTPTTFDLRHYKDGEYNKDYDRKLAVKSMVNFLLDPTGDLPWEEDPTAVDVVHITSEDSFSKLLKKDKNPLLVMFYAPWCGYCKRLKPEFAAAASEVKNDATLVGIDVDKPHMMHLRLQYNITGFPTLYYFENGHLKFKYGGENNKAGIISWLRNPQESKEKETEVEWADENSNVFHLTDLTFNEFIKQNPSVLVMFYAPWCGHCKQMKPGYTEAAQFLKDEEIPGVLAAVDATKEKKIALENNIKGFPTIRYFRNGEFAFEVNERDKDKIIEFMKDPKEPPPPPPQEMKWEEIESDIVHLTDDTFKQFLKKKKHCLVMFYAPWCGHCKKSKPEYMAAATVYKEDPKVAFAAVDCTVHTGTCNSHDVKGYPTFKYFNYGKNAQKYMGGREKNDFITFMKDPQNAAASSSNSLPVETLENQWKFLNGYQSLQFLTSTNFDSVIAENVQTLVMFYAPWCGHCKQMKPDFAEAAEIVKKEGLGTLGVVDATIEKELADKFNIKGFPTLKLFTDGHEIEYSSGRAKEDLVQYMIQSLYGEEAAESLISKKNSSKNEEKHFLPSHYVHKLTTEIYKQFIKEKAAVFVMFYKPDLVLCQTVKPHFLKAAKTPYAHNNYFAAVDCTQEEALCSMENILTYPSFYLYFDGTLHKKFIGAHHYATMVNFINFEQKSTSKGTLENIRKDREDL</sequence>
<dbReference type="GO" id="GO:0003756">
    <property type="term" value="F:protein disulfide isomerase activity"/>
    <property type="evidence" value="ECO:0007669"/>
    <property type="project" value="InterPro"/>
</dbReference>
<gene>
    <name evidence="5" type="primary">LOC106070869</name>
</gene>
<dbReference type="AlphaFoldDB" id="A0A9W2YBM8"/>
<comment type="similarity">
    <text evidence="1">Belongs to the protein disulfide isomerase family.</text>
</comment>
<protein>
    <submittedName>
        <fullName evidence="5">Protein disulfide-isomerase A5-like</fullName>
    </submittedName>
</protein>
<keyword evidence="2" id="KW-0732">Signal</keyword>
<dbReference type="PANTHER" id="PTHR45672:SF2">
    <property type="entry name" value="PROTEIN DISULFIDE-ISOMERASE A5"/>
    <property type="match status" value="1"/>
</dbReference>
<dbReference type="OMA" id="YHAPPTY"/>
<dbReference type="GO" id="GO:0005783">
    <property type="term" value="C:endoplasmic reticulum"/>
    <property type="evidence" value="ECO:0007669"/>
    <property type="project" value="TreeGrafter"/>
</dbReference>
<evidence type="ECO:0000313" key="5">
    <source>
        <dbReference type="RefSeq" id="XP_055860127.1"/>
    </source>
</evidence>
<feature type="chain" id="PRO_5040740322" evidence="2">
    <location>
        <begin position="32"/>
        <end position="790"/>
    </location>
</feature>
<feature type="domain" description="Thioredoxin" evidence="3">
    <location>
        <begin position="385"/>
        <end position="510"/>
    </location>
</feature>
<dbReference type="Gene3D" id="3.40.30.10">
    <property type="entry name" value="Glutaredoxin"/>
    <property type="match status" value="6"/>
</dbReference>
<dbReference type="PANTHER" id="PTHR45672">
    <property type="entry name" value="PROTEIN DISULFIDE-ISOMERASE C17H9.14C-RELATED"/>
    <property type="match status" value="1"/>
</dbReference>
<evidence type="ECO:0000259" key="3">
    <source>
        <dbReference type="PROSITE" id="PS51352"/>
    </source>
</evidence>
<dbReference type="GeneID" id="106070869"/>
<feature type="domain" description="Thioredoxin" evidence="3">
    <location>
        <begin position="513"/>
        <end position="642"/>
    </location>
</feature>
<evidence type="ECO:0000313" key="4">
    <source>
        <dbReference type="Proteomes" id="UP001165740"/>
    </source>
</evidence>
<keyword evidence="4" id="KW-1185">Reference proteome</keyword>
<feature type="domain" description="Thioredoxin" evidence="3">
    <location>
        <begin position="130"/>
        <end position="265"/>
    </location>
</feature>
<dbReference type="InterPro" id="IPR017937">
    <property type="entry name" value="Thioredoxin_CS"/>
</dbReference>
<reference evidence="5" key="1">
    <citation type="submission" date="2025-08" db="UniProtKB">
        <authorList>
            <consortium name="RefSeq"/>
        </authorList>
    </citation>
    <scope>IDENTIFICATION</scope>
</reference>
<dbReference type="PRINTS" id="PR00421">
    <property type="entry name" value="THIOREDOXIN"/>
</dbReference>
<evidence type="ECO:0000256" key="2">
    <source>
        <dbReference type="SAM" id="SignalP"/>
    </source>
</evidence>
<dbReference type="InterPro" id="IPR036249">
    <property type="entry name" value="Thioredoxin-like_sf"/>
</dbReference>
<dbReference type="SUPFAM" id="SSF52833">
    <property type="entry name" value="Thioredoxin-like"/>
    <property type="match status" value="6"/>
</dbReference>
<accession>A0A9W2YBM8</accession>
<dbReference type="GO" id="GO:0006457">
    <property type="term" value="P:protein folding"/>
    <property type="evidence" value="ECO:0007669"/>
    <property type="project" value="TreeGrafter"/>
</dbReference>
<dbReference type="InterPro" id="IPR046374">
    <property type="entry name" value="PDI_a_PDIR"/>
</dbReference>
<feature type="domain" description="Thioredoxin" evidence="3">
    <location>
        <begin position="266"/>
        <end position="383"/>
    </location>
</feature>
<proteinExistence type="inferred from homology"/>
<dbReference type="Pfam" id="PF00085">
    <property type="entry name" value="Thioredoxin"/>
    <property type="match status" value="5"/>
</dbReference>
<dbReference type="RefSeq" id="XP_055860127.1">
    <property type="nucleotide sequence ID" value="XM_056004152.1"/>
</dbReference>
<name>A0A9W2YBM8_BIOGL</name>
<feature type="signal peptide" evidence="2">
    <location>
        <begin position="1"/>
        <end position="31"/>
    </location>
</feature>
<dbReference type="OrthoDB" id="6082084at2759"/>
<dbReference type="InterPro" id="IPR051063">
    <property type="entry name" value="PDI"/>
</dbReference>
<dbReference type="CDD" id="cd02997">
    <property type="entry name" value="PDI_a_PDIR"/>
    <property type="match status" value="3"/>
</dbReference>
<dbReference type="PROSITE" id="PS51352">
    <property type="entry name" value="THIOREDOXIN_2"/>
    <property type="match status" value="4"/>
</dbReference>